<gene>
    <name evidence="1" type="ORF">DM02DRAFT_467953</name>
</gene>
<evidence type="ECO:0000313" key="1">
    <source>
        <dbReference type="EMBL" id="PVH91626.1"/>
    </source>
</evidence>
<organism evidence="1 2">
    <name type="scientific">Periconia macrospinosa</name>
    <dbReference type="NCBI Taxonomy" id="97972"/>
    <lineage>
        <taxon>Eukaryota</taxon>
        <taxon>Fungi</taxon>
        <taxon>Dikarya</taxon>
        <taxon>Ascomycota</taxon>
        <taxon>Pezizomycotina</taxon>
        <taxon>Dothideomycetes</taxon>
        <taxon>Pleosporomycetidae</taxon>
        <taxon>Pleosporales</taxon>
        <taxon>Massarineae</taxon>
        <taxon>Periconiaceae</taxon>
        <taxon>Periconia</taxon>
    </lineage>
</organism>
<feature type="non-terminal residue" evidence="1">
    <location>
        <position position="73"/>
    </location>
</feature>
<feature type="non-terminal residue" evidence="1">
    <location>
        <position position="1"/>
    </location>
</feature>
<dbReference type="OrthoDB" id="4772757at2759"/>
<dbReference type="AlphaFoldDB" id="A0A2V1D0T4"/>
<sequence length="73" mass="8652">IPLLYLANKLLYRISENLESERDINAFAQANRRLYHLLNTYLYRYNIRQSGSSVLLWAAQHSQEVTAQKLLRE</sequence>
<dbReference type="STRING" id="97972.A0A2V1D0T4"/>
<evidence type="ECO:0000313" key="2">
    <source>
        <dbReference type="Proteomes" id="UP000244855"/>
    </source>
</evidence>
<dbReference type="EMBL" id="KZ805816">
    <property type="protein sequence ID" value="PVH91626.1"/>
    <property type="molecule type" value="Genomic_DNA"/>
</dbReference>
<dbReference type="Proteomes" id="UP000244855">
    <property type="component" value="Unassembled WGS sequence"/>
</dbReference>
<proteinExistence type="predicted"/>
<accession>A0A2V1D0T4</accession>
<protein>
    <submittedName>
        <fullName evidence="1">Uncharacterized protein</fullName>
    </submittedName>
</protein>
<name>A0A2V1D0T4_9PLEO</name>
<reference evidence="1 2" key="1">
    <citation type="journal article" date="2018" name="Sci. Rep.">
        <title>Comparative genomics provides insights into the lifestyle and reveals functional heterogeneity of dark septate endophytic fungi.</title>
        <authorList>
            <person name="Knapp D.G."/>
            <person name="Nemeth J.B."/>
            <person name="Barry K."/>
            <person name="Hainaut M."/>
            <person name="Henrissat B."/>
            <person name="Johnson J."/>
            <person name="Kuo A."/>
            <person name="Lim J.H.P."/>
            <person name="Lipzen A."/>
            <person name="Nolan M."/>
            <person name="Ohm R.A."/>
            <person name="Tamas L."/>
            <person name="Grigoriev I.V."/>
            <person name="Spatafora J.W."/>
            <person name="Nagy L.G."/>
            <person name="Kovacs G.M."/>
        </authorList>
    </citation>
    <scope>NUCLEOTIDE SEQUENCE [LARGE SCALE GENOMIC DNA]</scope>
    <source>
        <strain evidence="1 2">DSE2036</strain>
    </source>
</reference>
<keyword evidence="2" id="KW-1185">Reference proteome</keyword>